<sequence length="178" mass="20130">MENFKEKEYKVFEMFDKQWAVVTAGSLEHYNSCTVSWGSLGNIWGIVGKSRPTVTVYVHPARYTSEFLKNSDTFTVSFYPESCKKALGYIGSHSGRDGDKAVGAGLTPIEIGQGVTYKEANLTFLCKKLYQHQFSKEDLATEVQEYYASIPKEYPDFNGGWQPHIVFVGEIIEVRGER</sequence>
<name>A0A7W9SIM2_9FIRM</name>
<dbReference type="RefSeq" id="WP_007157369.1">
    <property type="nucleotide sequence ID" value="NZ_CAUQUA010000033.1"/>
</dbReference>
<reference evidence="3 4" key="1">
    <citation type="submission" date="2020-08" db="EMBL/GenBank/DDBJ databases">
        <title>Genomic Encyclopedia of Type Strains, Phase IV (KMG-IV): sequencing the most valuable type-strain genomes for metagenomic binning, comparative biology and taxonomic classification.</title>
        <authorList>
            <person name="Goeker M."/>
        </authorList>
    </citation>
    <scope>NUCLEOTIDE SEQUENCE [LARGE SCALE GENOMIC DNA]</scope>
    <source>
        <strain evidence="3 4">DSM 17245</strain>
    </source>
</reference>
<dbReference type="InterPro" id="IPR012349">
    <property type="entry name" value="Split_barrel_FMN-bd"/>
</dbReference>
<proteinExistence type="inferred from homology"/>
<evidence type="ECO:0000313" key="4">
    <source>
        <dbReference type="Proteomes" id="UP000522163"/>
    </source>
</evidence>
<dbReference type="PANTHER" id="PTHR43567">
    <property type="entry name" value="FLAVOREDOXIN-RELATED-RELATED"/>
    <property type="match status" value="1"/>
</dbReference>
<dbReference type="EMBL" id="JACHHH010000012">
    <property type="protein sequence ID" value="MBB6042115.1"/>
    <property type="molecule type" value="Genomic_DNA"/>
</dbReference>
<dbReference type="Gene3D" id="2.30.110.10">
    <property type="entry name" value="Electron Transport, Fmn-binding Protein, Chain A"/>
    <property type="match status" value="1"/>
</dbReference>
<dbReference type="InterPro" id="IPR002563">
    <property type="entry name" value="Flavin_Rdtase-like_dom"/>
</dbReference>
<accession>A0A7W9SIM2</accession>
<organism evidence="3 4">
    <name type="scientific">Oribacterium sinus</name>
    <dbReference type="NCBI Taxonomy" id="237576"/>
    <lineage>
        <taxon>Bacteria</taxon>
        <taxon>Bacillati</taxon>
        <taxon>Bacillota</taxon>
        <taxon>Clostridia</taxon>
        <taxon>Lachnospirales</taxon>
        <taxon>Lachnospiraceae</taxon>
        <taxon>Oribacterium</taxon>
    </lineage>
</organism>
<dbReference type="GO" id="GO:0016646">
    <property type="term" value="F:oxidoreductase activity, acting on the CH-NH group of donors, NAD or NADP as acceptor"/>
    <property type="evidence" value="ECO:0007669"/>
    <property type="project" value="UniProtKB-ARBA"/>
</dbReference>
<comment type="caution">
    <text evidence="3">The sequence shown here is derived from an EMBL/GenBank/DDBJ whole genome shotgun (WGS) entry which is preliminary data.</text>
</comment>
<dbReference type="InterPro" id="IPR052174">
    <property type="entry name" value="Flavoredoxin"/>
</dbReference>
<evidence type="ECO:0000313" key="3">
    <source>
        <dbReference type="EMBL" id="MBB6042115.1"/>
    </source>
</evidence>
<dbReference type="AlphaFoldDB" id="A0A7W9SIM2"/>
<protein>
    <submittedName>
        <fullName evidence="3">Flavin reductase (DIM6/NTAB) family NADH-FMN oxidoreductase RutF</fullName>
    </submittedName>
</protein>
<evidence type="ECO:0000256" key="1">
    <source>
        <dbReference type="ARBA" id="ARBA00038054"/>
    </source>
</evidence>
<evidence type="ECO:0000259" key="2">
    <source>
        <dbReference type="Pfam" id="PF01613"/>
    </source>
</evidence>
<feature type="domain" description="Flavin reductase like" evidence="2">
    <location>
        <begin position="18"/>
        <end position="175"/>
    </location>
</feature>
<dbReference type="PANTHER" id="PTHR43567:SF5">
    <property type="entry name" value="HYPOTHETICAL CYTOSOLIC PROTEIN"/>
    <property type="match status" value="1"/>
</dbReference>
<comment type="similarity">
    <text evidence="1">Belongs to the flavoredoxin family.</text>
</comment>
<gene>
    <name evidence="3" type="ORF">HNQ46_002111</name>
</gene>
<dbReference type="SUPFAM" id="SSF50475">
    <property type="entry name" value="FMN-binding split barrel"/>
    <property type="match status" value="1"/>
</dbReference>
<dbReference type="GO" id="GO:0010181">
    <property type="term" value="F:FMN binding"/>
    <property type="evidence" value="ECO:0007669"/>
    <property type="project" value="InterPro"/>
</dbReference>
<dbReference type="Pfam" id="PF01613">
    <property type="entry name" value="Flavin_Reduct"/>
    <property type="match status" value="1"/>
</dbReference>
<dbReference type="GeneID" id="85015629"/>
<dbReference type="Proteomes" id="UP000522163">
    <property type="component" value="Unassembled WGS sequence"/>
</dbReference>